<keyword evidence="4" id="KW-1185">Reference proteome</keyword>
<feature type="transmembrane region" description="Helical" evidence="1">
    <location>
        <begin position="124"/>
        <end position="144"/>
    </location>
</feature>
<dbReference type="PANTHER" id="PTHR14969">
    <property type="entry name" value="SPHINGOSINE-1-PHOSPHATE PHOSPHOHYDROLASE"/>
    <property type="match status" value="1"/>
</dbReference>
<name>A0AAV1II74_9CHLO</name>
<dbReference type="Pfam" id="PF01569">
    <property type="entry name" value="PAP2"/>
    <property type="match status" value="1"/>
</dbReference>
<protein>
    <recommendedName>
        <fullName evidence="2">Phosphatidic acid phosphatase type 2/haloperoxidase domain-containing protein</fullName>
    </recommendedName>
</protein>
<gene>
    <name evidence="3" type="ORF">CVIRNUC_010254</name>
</gene>
<dbReference type="InterPro" id="IPR000326">
    <property type="entry name" value="PAP2/HPO"/>
</dbReference>
<dbReference type="GO" id="GO:0042392">
    <property type="term" value="F:sphingosine-1-phosphate phosphatase activity"/>
    <property type="evidence" value="ECO:0007669"/>
    <property type="project" value="TreeGrafter"/>
</dbReference>
<dbReference type="PANTHER" id="PTHR14969:SF13">
    <property type="entry name" value="AT30094P"/>
    <property type="match status" value="1"/>
</dbReference>
<dbReference type="SUPFAM" id="SSF48317">
    <property type="entry name" value="Acid phosphatase/Vanadium-dependent haloperoxidase"/>
    <property type="match status" value="1"/>
</dbReference>
<dbReference type="InterPro" id="IPR036938">
    <property type="entry name" value="PAP2/HPO_sf"/>
</dbReference>
<keyword evidence="1" id="KW-0472">Membrane</keyword>
<organism evidence="3 4">
    <name type="scientific">Coccomyxa viridis</name>
    <dbReference type="NCBI Taxonomy" id="1274662"/>
    <lineage>
        <taxon>Eukaryota</taxon>
        <taxon>Viridiplantae</taxon>
        <taxon>Chlorophyta</taxon>
        <taxon>core chlorophytes</taxon>
        <taxon>Trebouxiophyceae</taxon>
        <taxon>Trebouxiophyceae incertae sedis</taxon>
        <taxon>Coccomyxaceae</taxon>
        <taxon>Coccomyxa</taxon>
    </lineage>
</organism>
<keyword evidence="1" id="KW-0812">Transmembrane</keyword>
<dbReference type="Gene3D" id="1.20.144.10">
    <property type="entry name" value="Phosphatidic acid phosphatase type 2/haloperoxidase"/>
    <property type="match status" value="1"/>
</dbReference>
<evidence type="ECO:0000259" key="2">
    <source>
        <dbReference type="SMART" id="SM00014"/>
    </source>
</evidence>
<sequence length="224" mass="25091">MDTICLDCTKYDTSDQLARLFAVISQAPYLAILHVISQIYSRRQIHDVATLDGMLICAAVAKVLKTLLRHSRPTNLCERLGNCHEYGMPSSHTQLMAFAFVTYMLLVTRAPASTLAAGRVQRGFHLVQGAVLGLLTAGVAYSRIYLGYHSLSQVIAGAAVGSALALAWFWIVKAWLAEAVFPAVLQWRAAKMLCFKDVWRENPDEMLYKEREWYHLRTARKKSG</sequence>
<dbReference type="SMART" id="SM00014">
    <property type="entry name" value="acidPPc"/>
    <property type="match status" value="1"/>
</dbReference>
<proteinExistence type="predicted"/>
<evidence type="ECO:0000256" key="1">
    <source>
        <dbReference type="SAM" id="Phobius"/>
    </source>
</evidence>
<evidence type="ECO:0000313" key="4">
    <source>
        <dbReference type="Proteomes" id="UP001314263"/>
    </source>
</evidence>
<reference evidence="3 4" key="1">
    <citation type="submission" date="2023-10" db="EMBL/GenBank/DDBJ databases">
        <authorList>
            <person name="Maclean D."/>
            <person name="Macfadyen A."/>
        </authorList>
    </citation>
    <scope>NUCLEOTIDE SEQUENCE [LARGE SCALE GENOMIC DNA]</scope>
</reference>
<accession>A0AAV1II74</accession>
<evidence type="ECO:0000313" key="3">
    <source>
        <dbReference type="EMBL" id="CAK0787038.1"/>
    </source>
</evidence>
<keyword evidence="1" id="KW-1133">Transmembrane helix</keyword>
<dbReference type="AlphaFoldDB" id="A0AAV1II74"/>
<feature type="transmembrane region" description="Helical" evidence="1">
    <location>
        <begin position="95"/>
        <end position="112"/>
    </location>
</feature>
<feature type="domain" description="Phosphatidic acid phosphatase type 2/haloperoxidase" evidence="2">
    <location>
        <begin position="50"/>
        <end position="169"/>
    </location>
</feature>
<dbReference type="EMBL" id="CAUYUE010000016">
    <property type="protein sequence ID" value="CAK0787038.1"/>
    <property type="molecule type" value="Genomic_DNA"/>
</dbReference>
<feature type="transmembrane region" description="Helical" evidence="1">
    <location>
        <begin position="17"/>
        <end position="36"/>
    </location>
</feature>
<dbReference type="Proteomes" id="UP001314263">
    <property type="component" value="Unassembled WGS sequence"/>
</dbReference>
<feature type="transmembrane region" description="Helical" evidence="1">
    <location>
        <begin position="150"/>
        <end position="171"/>
    </location>
</feature>
<comment type="caution">
    <text evidence="3">The sequence shown here is derived from an EMBL/GenBank/DDBJ whole genome shotgun (WGS) entry which is preliminary data.</text>
</comment>